<name>A0AAN7AZK9_9PEZI</name>
<feature type="chain" id="PRO_5042824858" description="Ecp2 effector protein domain-containing protein" evidence="1">
    <location>
        <begin position="19"/>
        <end position="193"/>
    </location>
</feature>
<sequence>MHSSTLISLLALAPAVLGAAVSGRPNMTPRHRDQGVPLNLLAKRAACGEGAQRVCYTQNIDPEDIEYAALYLRHIAETNNDPIWNMPSEFDCSEWTIPIFGAGSVLALAKHINPRTNSGVTYTDLARTIDGGEDATDAQRAASLLGGCGGNGGQLGVIIDPANPAYKTPEYIAAKMKPADIIVKLVRDPSFGG</sequence>
<dbReference type="EMBL" id="MU863892">
    <property type="protein sequence ID" value="KAK4203020.1"/>
    <property type="molecule type" value="Genomic_DNA"/>
</dbReference>
<feature type="signal peptide" evidence="1">
    <location>
        <begin position="1"/>
        <end position="18"/>
    </location>
</feature>
<evidence type="ECO:0000313" key="3">
    <source>
        <dbReference type="Proteomes" id="UP001303160"/>
    </source>
</evidence>
<evidence type="ECO:0000256" key="1">
    <source>
        <dbReference type="SAM" id="SignalP"/>
    </source>
</evidence>
<proteinExistence type="predicted"/>
<dbReference type="AlphaFoldDB" id="A0AAN7AZK9"/>
<evidence type="ECO:0000313" key="2">
    <source>
        <dbReference type="EMBL" id="KAK4203020.1"/>
    </source>
</evidence>
<evidence type="ECO:0008006" key="4">
    <source>
        <dbReference type="Google" id="ProtNLM"/>
    </source>
</evidence>
<reference evidence="2" key="1">
    <citation type="journal article" date="2023" name="Mol. Phylogenet. Evol.">
        <title>Genome-scale phylogeny and comparative genomics of the fungal order Sordariales.</title>
        <authorList>
            <person name="Hensen N."/>
            <person name="Bonometti L."/>
            <person name="Westerberg I."/>
            <person name="Brannstrom I.O."/>
            <person name="Guillou S."/>
            <person name="Cros-Aarteil S."/>
            <person name="Calhoun S."/>
            <person name="Haridas S."/>
            <person name="Kuo A."/>
            <person name="Mondo S."/>
            <person name="Pangilinan J."/>
            <person name="Riley R."/>
            <person name="LaButti K."/>
            <person name="Andreopoulos B."/>
            <person name="Lipzen A."/>
            <person name="Chen C."/>
            <person name="Yan M."/>
            <person name="Daum C."/>
            <person name="Ng V."/>
            <person name="Clum A."/>
            <person name="Steindorff A."/>
            <person name="Ohm R.A."/>
            <person name="Martin F."/>
            <person name="Silar P."/>
            <person name="Natvig D.O."/>
            <person name="Lalanne C."/>
            <person name="Gautier V."/>
            <person name="Ament-Velasquez S.L."/>
            <person name="Kruys A."/>
            <person name="Hutchinson M.I."/>
            <person name="Powell A.J."/>
            <person name="Barry K."/>
            <person name="Miller A.N."/>
            <person name="Grigoriev I.V."/>
            <person name="Debuchy R."/>
            <person name="Gladieux P."/>
            <person name="Hiltunen Thoren M."/>
            <person name="Johannesson H."/>
        </authorList>
    </citation>
    <scope>NUCLEOTIDE SEQUENCE</scope>
    <source>
        <strain evidence="2">CBS 315.58</strain>
    </source>
</reference>
<dbReference type="Proteomes" id="UP001303160">
    <property type="component" value="Unassembled WGS sequence"/>
</dbReference>
<keyword evidence="1" id="KW-0732">Signal</keyword>
<comment type="caution">
    <text evidence="2">The sequence shown here is derived from an EMBL/GenBank/DDBJ whole genome shotgun (WGS) entry which is preliminary data.</text>
</comment>
<gene>
    <name evidence="2" type="ORF">QBC40DRAFT_275270</name>
</gene>
<accession>A0AAN7AZK9</accession>
<keyword evidence="3" id="KW-1185">Reference proteome</keyword>
<reference evidence="2" key="2">
    <citation type="submission" date="2023-05" db="EMBL/GenBank/DDBJ databases">
        <authorList>
            <consortium name="Lawrence Berkeley National Laboratory"/>
            <person name="Steindorff A."/>
            <person name="Hensen N."/>
            <person name="Bonometti L."/>
            <person name="Westerberg I."/>
            <person name="Brannstrom I.O."/>
            <person name="Guillou S."/>
            <person name="Cros-Aarteil S."/>
            <person name="Calhoun S."/>
            <person name="Haridas S."/>
            <person name="Kuo A."/>
            <person name="Mondo S."/>
            <person name="Pangilinan J."/>
            <person name="Riley R."/>
            <person name="Labutti K."/>
            <person name="Andreopoulos B."/>
            <person name="Lipzen A."/>
            <person name="Chen C."/>
            <person name="Yanf M."/>
            <person name="Daum C."/>
            <person name="Ng V."/>
            <person name="Clum A."/>
            <person name="Ohm R."/>
            <person name="Martin F."/>
            <person name="Silar P."/>
            <person name="Natvig D."/>
            <person name="Lalanne C."/>
            <person name="Gautier V."/>
            <person name="Ament-Velasquez S.L."/>
            <person name="Kruys A."/>
            <person name="Hutchinson M.I."/>
            <person name="Powell A.J."/>
            <person name="Barry K."/>
            <person name="Miller A.N."/>
            <person name="Grigoriev I.V."/>
            <person name="Debuchy R."/>
            <person name="Gladieux P."/>
            <person name="Thoren M.H."/>
            <person name="Johannesson H."/>
        </authorList>
    </citation>
    <scope>NUCLEOTIDE SEQUENCE</scope>
    <source>
        <strain evidence="2">CBS 315.58</strain>
    </source>
</reference>
<protein>
    <recommendedName>
        <fullName evidence="4">Ecp2 effector protein domain-containing protein</fullName>
    </recommendedName>
</protein>
<organism evidence="2 3">
    <name type="scientific">Triangularia verruculosa</name>
    <dbReference type="NCBI Taxonomy" id="2587418"/>
    <lineage>
        <taxon>Eukaryota</taxon>
        <taxon>Fungi</taxon>
        <taxon>Dikarya</taxon>
        <taxon>Ascomycota</taxon>
        <taxon>Pezizomycotina</taxon>
        <taxon>Sordariomycetes</taxon>
        <taxon>Sordariomycetidae</taxon>
        <taxon>Sordariales</taxon>
        <taxon>Podosporaceae</taxon>
        <taxon>Triangularia</taxon>
    </lineage>
</organism>